<organism evidence="3 4">
    <name type="scientific">Pristionchus pacificus</name>
    <name type="common">Parasitic nematode worm</name>
    <dbReference type="NCBI Taxonomy" id="54126"/>
    <lineage>
        <taxon>Eukaryota</taxon>
        <taxon>Metazoa</taxon>
        <taxon>Ecdysozoa</taxon>
        <taxon>Nematoda</taxon>
        <taxon>Chromadorea</taxon>
        <taxon>Rhabditida</taxon>
        <taxon>Rhabditina</taxon>
        <taxon>Diplogasteromorpha</taxon>
        <taxon>Diplogasteroidea</taxon>
        <taxon>Neodiplogasteridae</taxon>
        <taxon>Pristionchus</taxon>
    </lineage>
</organism>
<evidence type="ECO:0000256" key="1">
    <source>
        <dbReference type="ARBA" id="ARBA00006803"/>
    </source>
</evidence>
<reference evidence="3" key="2">
    <citation type="submission" date="2022-06" db="UniProtKB">
        <authorList>
            <consortium name="EnsemblMetazoa"/>
        </authorList>
    </citation>
    <scope>IDENTIFICATION</scope>
    <source>
        <strain evidence="3">PS312</strain>
    </source>
</reference>
<dbReference type="Pfam" id="PF03125">
    <property type="entry name" value="Sre"/>
    <property type="match status" value="1"/>
</dbReference>
<keyword evidence="4" id="KW-1185">Reference proteome</keyword>
<dbReference type="SUPFAM" id="SSF81321">
    <property type="entry name" value="Family A G protein-coupled receptor-like"/>
    <property type="match status" value="1"/>
</dbReference>
<evidence type="ECO:0008006" key="5">
    <source>
        <dbReference type="Google" id="ProtNLM"/>
    </source>
</evidence>
<gene>
    <name evidence="3" type="primary">WBGene00279317</name>
</gene>
<sequence>MDNSEWNFTISCCRDAILTMKGAETIAHCVLVILSFAYLWVLLKAKILHVNLRFFLLAFSFNDSVIALNRIPDILKNDGMLVDSIIVLTTKYACIGLYSKPIKKYFTYIGWIMGVITLLNIMMERVFAFWYYQKYDDSSNSVPYIPMVVIIAQYSIFGFQGFAVTQKWISFETHILVLFTLSIMTYLRVPTNKHVFKIFPISQWIMMKRIKRREESRFEKGIYNVNGRFQNHDIRRCVRMLRNYVFFQGFCWFLAVTVSSYFQFFVVPNHPEHAMLAEQIGYVINNPRAIISMLIPIAYHTGIQQTLVRMLKRRPLRKQNRGQFILLPGSNLISLQRKKEICVQKFVEQ</sequence>
<keyword evidence="2" id="KW-1133">Transmembrane helix</keyword>
<dbReference type="InterPro" id="IPR052860">
    <property type="entry name" value="NRL-GPCR1"/>
</dbReference>
<keyword evidence="2" id="KW-0472">Membrane</keyword>
<comment type="similarity">
    <text evidence="1">Belongs to the nematode receptor-like protein sre family.</text>
</comment>
<proteinExistence type="inferred from homology"/>
<feature type="transmembrane region" description="Helical" evidence="2">
    <location>
        <begin position="50"/>
        <end position="68"/>
    </location>
</feature>
<feature type="transmembrane region" description="Helical" evidence="2">
    <location>
        <begin position="105"/>
        <end position="132"/>
    </location>
</feature>
<feature type="transmembrane region" description="Helical" evidence="2">
    <location>
        <begin position="171"/>
        <end position="188"/>
    </location>
</feature>
<accession>A0A8R1UX17</accession>
<name>A0A8R1UX17_PRIPA</name>
<dbReference type="InterPro" id="IPR004151">
    <property type="entry name" value="7TM_GPCR_serpentine_rcpt_Sre"/>
</dbReference>
<dbReference type="Proteomes" id="UP000005239">
    <property type="component" value="Unassembled WGS sequence"/>
</dbReference>
<dbReference type="GO" id="GO:0007606">
    <property type="term" value="P:sensory perception of chemical stimulus"/>
    <property type="evidence" value="ECO:0007669"/>
    <property type="project" value="InterPro"/>
</dbReference>
<evidence type="ECO:0000313" key="4">
    <source>
        <dbReference type="Proteomes" id="UP000005239"/>
    </source>
</evidence>
<keyword evidence="2" id="KW-0812">Transmembrane</keyword>
<evidence type="ECO:0000256" key="2">
    <source>
        <dbReference type="SAM" id="Phobius"/>
    </source>
</evidence>
<dbReference type="PANTHER" id="PTHR47521">
    <property type="entry name" value="SERPENTINE RECEPTOR, CLASS E (EPSILON)-RELATED"/>
    <property type="match status" value="1"/>
</dbReference>
<evidence type="ECO:0000313" key="3">
    <source>
        <dbReference type="EnsemblMetazoa" id="PPA40948.1"/>
    </source>
</evidence>
<feature type="transmembrane region" description="Helical" evidence="2">
    <location>
        <begin position="289"/>
        <end position="311"/>
    </location>
</feature>
<dbReference type="GO" id="GO:0016020">
    <property type="term" value="C:membrane"/>
    <property type="evidence" value="ECO:0007669"/>
    <property type="project" value="InterPro"/>
</dbReference>
<protein>
    <recommendedName>
        <fullName evidence="5">G protein-coupled receptor</fullName>
    </recommendedName>
</protein>
<feature type="transmembrane region" description="Helical" evidence="2">
    <location>
        <begin position="144"/>
        <end position="164"/>
    </location>
</feature>
<dbReference type="PANTHER" id="PTHR47521:SF7">
    <property type="entry name" value="SERPENTINE RECEPTOR CLASS EPSILON-6"/>
    <property type="match status" value="1"/>
</dbReference>
<dbReference type="AlphaFoldDB" id="A0A8R1UX17"/>
<dbReference type="EnsemblMetazoa" id="PPA40948.1">
    <property type="protein sequence ID" value="PPA40948.1"/>
    <property type="gene ID" value="WBGene00279317"/>
</dbReference>
<feature type="transmembrane region" description="Helical" evidence="2">
    <location>
        <begin position="25"/>
        <end position="43"/>
    </location>
</feature>
<feature type="transmembrane region" description="Helical" evidence="2">
    <location>
        <begin position="244"/>
        <end position="266"/>
    </location>
</feature>
<reference evidence="4" key="1">
    <citation type="journal article" date="2008" name="Nat. Genet.">
        <title>The Pristionchus pacificus genome provides a unique perspective on nematode lifestyle and parasitism.</title>
        <authorList>
            <person name="Dieterich C."/>
            <person name="Clifton S.W."/>
            <person name="Schuster L.N."/>
            <person name="Chinwalla A."/>
            <person name="Delehaunty K."/>
            <person name="Dinkelacker I."/>
            <person name="Fulton L."/>
            <person name="Fulton R."/>
            <person name="Godfrey J."/>
            <person name="Minx P."/>
            <person name="Mitreva M."/>
            <person name="Roeseler W."/>
            <person name="Tian H."/>
            <person name="Witte H."/>
            <person name="Yang S.P."/>
            <person name="Wilson R.K."/>
            <person name="Sommer R.J."/>
        </authorList>
    </citation>
    <scope>NUCLEOTIDE SEQUENCE [LARGE SCALE GENOMIC DNA]</scope>
    <source>
        <strain evidence="4">PS312</strain>
    </source>
</reference>